<sequence>MAGGRALLSGPRSWCELLLARRFGIQNEKRNVTLCSQNGRWMTENSLPKRSSQSQDQRSTLSNIAALVGAGAMGMLGLAGFAHADEAEHGLQAPSYPWSHSGWFSSYDHASLVSFLCIGCIRRISRFCIVIRRGHQVYKEVCAACHAMSLVTYRDLIGVAYTEAEVKALASEIEVEDGPNDAGEMFMRPGKPSDHLQAPYANEQAARAANGGAYPPDLSLICKARHNGQNYIFSLLMGYRDAPAGISIAKDVVTYLSWAAEPEADERKLIGAKWILGACIALFQAGYFKRWKWAPYKSRRIIWDVVN</sequence>
<comment type="similarity">
    <text evidence="2">Belongs to the cytochrome c family.</text>
</comment>
<evidence type="ECO:0000256" key="6">
    <source>
        <dbReference type="ARBA" id="ARBA00022692"/>
    </source>
</evidence>
<feature type="binding site" description="covalent" evidence="14">
    <location>
        <position position="146"/>
    </location>
    <ligand>
        <name>heme c</name>
        <dbReference type="ChEBI" id="CHEBI:61717"/>
    </ligand>
</feature>
<dbReference type="Pfam" id="PF02167">
    <property type="entry name" value="Cytochrom_C1"/>
    <property type="match status" value="2"/>
</dbReference>
<dbReference type="Gene3D" id="1.20.5.100">
    <property type="entry name" value="Cytochrome c1, transmembrane anchor, C-terminal"/>
    <property type="match status" value="1"/>
</dbReference>
<accession>A0A7I4A739</accession>
<evidence type="ECO:0000256" key="4">
    <source>
        <dbReference type="ARBA" id="ARBA00022617"/>
    </source>
</evidence>
<dbReference type="SUPFAM" id="SSF81496">
    <property type="entry name" value="Cytochrome c1 subunit of cytochrome bc1 complex (Ubiquinol-cytochrome c reductase), transmembrane anchor"/>
    <property type="match status" value="1"/>
</dbReference>
<dbReference type="GO" id="GO:0020037">
    <property type="term" value="F:heme binding"/>
    <property type="evidence" value="ECO:0007669"/>
    <property type="project" value="InterPro"/>
</dbReference>
<evidence type="ECO:0000256" key="2">
    <source>
        <dbReference type="ARBA" id="ARBA00006488"/>
    </source>
</evidence>
<gene>
    <name evidence="16" type="primary">LOC112288288</name>
</gene>
<keyword evidence="7 14" id="KW-0479">Metal-binding</keyword>
<evidence type="ECO:0000256" key="14">
    <source>
        <dbReference type="PIRSR" id="PIRSR602326-1"/>
    </source>
</evidence>
<dbReference type="PANTHER" id="PTHR10266:SF3">
    <property type="entry name" value="CYTOCHROME C1, HEME PROTEIN, MITOCHONDRIAL"/>
    <property type="match status" value="1"/>
</dbReference>
<comment type="cofactor">
    <cofactor evidence="14">
        <name>heme c</name>
        <dbReference type="ChEBI" id="CHEBI:61717"/>
    </cofactor>
    <text evidence="14">Binds 1 heme c group covalently per subunit.</text>
</comment>
<keyword evidence="4 14" id="KW-0349">Heme</keyword>
<evidence type="ECO:0000313" key="16">
    <source>
        <dbReference type="EnsemblPlants" id="Pp3c11_17890V3.7"/>
    </source>
</evidence>
<reference evidence="16 17" key="2">
    <citation type="journal article" date="2018" name="Plant J.">
        <title>The Physcomitrella patens chromosome-scale assembly reveals moss genome structure and evolution.</title>
        <authorList>
            <person name="Lang D."/>
            <person name="Ullrich K.K."/>
            <person name="Murat F."/>
            <person name="Fuchs J."/>
            <person name="Jenkins J."/>
            <person name="Haas F.B."/>
            <person name="Piednoel M."/>
            <person name="Gundlach H."/>
            <person name="Van Bel M."/>
            <person name="Meyberg R."/>
            <person name="Vives C."/>
            <person name="Morata J."/>
            <person name="Symeonidi A."/>
            <person name="Hiss M."/>
            <person name="Muchero W."/>
            <person name="Kamisugi Y."/>
            <person name="Saleh O."/>
            <person name="Blanc G."/>
            <person name="Decker E.L."/>
            <person name="van Gessel N."/>
            <person name="Grimwood J."/>
            <person name="Hayes R.D."/>
            <person name="Graham S.W."/>
            <person name="Gunter L.E."/>
            <person name="McDaniel S.F."/>
            <person name="Hoernstein S.N.W."/>
            <person name="Larsson A."/>
            <person name="Li F.W."/>
            <person name="Perroud P.F."/>
            <person name="Phillips J."/>
            <person name="Ranjan P."/>
            <person name="Rokshar D.S."/>
            <person name="Rothfels C.J."/>
            <person name="Schneider L."/>
            <person name="Shu S."/>
            <person name="Stevenson D.W."/>
            <person name="Thummler F."/>
            <person name="Tillich M."/>
            <person name="Villarreal Aguilar J.C."/>
            <person name="Widiez T."/>
            <person name="Wong G.K."/>
            <person name="Wymore A."/>
            <person name="Zhang Y."/>
            <person name="Zimmer A.D."/>
            <person name="Quatrano R.S."/>
            <person name="Mayer K.F.X."/>
            <person name="Goodstein D."/>
            <person name="Casacuberta J.M."/>
            <person name="Vandepoele K."/>
            <person name="Reski R."/>
            <person name="Cuming A.C."/>
            <person name="Tuskan G.A."/>
            <person name="Maumus F."/>
            <person name="Salse J."/>
            <person name="Schmutz J."/>
            <person name="Rensing S.A."/>
        </authorList>
    </citation>
    <scope>NUCLEOTIDE SEQUENCE [LARGE SCALE GENOMIC DNA]</scope>
    <source>
        <strain evidence="16 17">cv. Gransden 2004</strain>
    </source>
</reference>
<keyword evidence="3" id="KW-0813">Transport</keyword>
<evidence type="ECO:0000256" key="3">
    <source>
        <dbReference type="ARBA" id="ARBA00022448"/>
    </source>
</evidence>
<evidence type="ECO:0000256" key="13">
    <source>
        <dbReference type="ARBA" id="ARBA00023136"/>
    </source>
</evidence>
<dbReference type="Proteomes" id="UP000006727">
    <property type="component" value="Chromosome 11"/>
</dbReference>
<dbReference type="InterPro" id="IPR009056">
    <property type="entry name" value="Cyt_c-like_dom"/>
</dbReference>
<keyword evidence="12" id="KW-0496">Mitochondrion</keyword>
<keyword evidence="17" id="KW-1185">Reference proteome</keyword>
<feature type="binding site" description="covalent" evidence="14">
    <location>
        <position position="142"/>
    </location>
    <ligand>
        <name>heme c</name>
        <dbReference type="ChEBI" id="CHEBI:61717"/>
    </ligand>
</feature>
<reference evidence="16" key="3">
    <citation type="submission" date="2020-12" db="UniProtKB">
        <authorList>
            <consortium name="EnsemblPlants"/>
        </authorList>
    </citation>
    <scope>IDENTIFICATION</scope>
</reference>
<proteinExistence type="inferred from homology"/>
<dbReference type="GO" id="GO:0006122">
    <property type="term" value="P:mitochondrial electron transport, ubiquinol to cytochrome c"/>
    <property type="evidence" value="ECO:0000318"/>
    <property type="project" value="GO_Central"/>
</dbReference>
<evidence type="ECO:0000256" key="8">
    <source>
        <dbReference type="ARBA" id="ARBA00022792"/>
    </source>
</evidence>
<evidence type="ECO:0000256" key="11">
    <source>
        <dbReference type="ARBA" id="ARBA00023004"/>
    </source>
</evidence>
<evidence type="ECO:0000256" key="1">
    <source>
        <dbReference type="ARBA" id="ARBA00004273"/>
    </source>
</evidence>
<evidence type="ECO:0000256" key="7">
    <source>
        <dbReference type="ARBA" id="ARBA00022723"/>
    </source>
</evidence>
<evidence type="ECO:0000313" key="17">
    <source>
        <dbReference type="Proteomes" id="UP000006727"/>
    </source>
</evidence>
<dbReference type="Gramene" id="Pp3c11_17890V3.7">
    <property type="protein sequence ID" value="Pp3c11_17890V3.7"/>
    <property type="gene ID" value="Pp3c11_17890"/>
</dbReference>
<dbReference type="PANTHER" id="PTHR10266">
    <property type="entry name" value="CYTOCHROME C1"/>
    <property type="match status" value="1"/>
</dbReference>
<dbReference type="FunFam" id="1.20.5.100:FF:000003">
    <property type="entry name" value="Cytochrome c1, heme protein, mitochondrial"/>
    <property type="match status" value="1"/>
</dbReference>
<dbReference type="InterPro" id="IPR036909">
    <property type="entry name" value="Cyt_c-like_dom_sf"/>
</dbReference>
<keyword evidence="13" id="KW-0472">Membrane</keyword>
<dbReference type="InterPro" id="IPR002326">
    <property type="entry name" value="Cyt_c1"/>
</dbReference>
<keyword evidence="10" id="KW-1133">Transmembrane helix</keyword>
<protein>
    <recommendedName>
        <fullName evidence="15">Cytochrome c domain-containing protein</fullName>
    </recommendedName>
</protein>
<keyword evidence="9" id="KW-0249">Electron transport</keyword>
<keyword evidence="6" id="KW-0812">Transmembrane</keyword>
<feature type="domain" description="Cytochrome c" evidence="15">
    <location>
        <begin position="129"/>
        <end position="263"/>
    </location>
</feature>
<evidence type="ECO:0000259" key="15">
    <source>
        <dbReference type="PROSITE" id="PS51007"/>
    </source>
</evidence>
<dbReference type="SUPFAM" id="SSF46626">
    <property type="entry name" value="Cytochrome c"/>
    <property type="match status" value="1"/>
</dbReference>
<reference evidence="16 17" key="1">
    <citation type="journal article" date="2008" name="Science">
        <title>The Physcomitrella genome reveals evolutionary insights into the conquest of land by plants.</title>
        <authorList>
            <person name="Rensing S."/>
            <person name="Lang D."/>
            <person name="Zimmer A."/>
            <person name="Terry A."/>
            <person name="Salamov A."/>
            <person name="Shapiro H."/>
            <person name="Nishiyama T."/>
            <person name="Perroud P.-F."/>
            <person name="Lindquist E."/>
            <person name="Kamisugi Y."/>
            <person name="Tanahashi T."/>
            <person name="Sakakibara K."/>
            <person name="Fujita T."/>
            <person name="Oishi K."/>
            <person name="Shin-I T."/>
            <person name="Kuroki Y."/>
            <person name="Toyoda A."/>
            <person name="Suzuki Y."/>
            <person name="Hashimoto A."/>
            <person name="Yamaguchi K."/>
            <person name="Sugano A."/>
            <person name="Kohara Y."/>
            <person name="Fujiyama A."/>
            <person name="Anterola A."/>
            <person name="Aoki S."/>
            <person name="Ashton N."/>
            <person name="Barbazuk W.B."/>
            <person name="Barker E."/>
            <person name="Bennetzen J."/>
            <person name="Bezanilla M."/>
            <person name="Blankenship R."/>
            <person name="Cho S.H."/>
            <person name="Dutcher S."/>
            <person name="Estelle M."/>
            <person name="Fawcett J.A."/>
            <person name="Gundlach H."/>
            <person name="Hanada K."/>
            <person name="Heyl A."/>
            <person name="Hicks K.A."/>
            <person name="Hugh J."/>
            <person name="Lohr M."/>
            <person name="Mayer K."/>
            <person name="Melkozernov A."/>
            <person name="Murata T."/>
            <person name="Nelson D."/>
            <person name="Pils B."/>
            <person name="Prigge M."/>
            <person name="Reiss B."/>
            <person name="Renner T."/>
            <person name="Rombauts S."/>
            <person name="Rushton P."/>
            <person name="Sanderfoot A."/>
            <person name="Schween G."/>
            <person name="Shiu S.-H."/>
            <person name="Stueber K."/>
            <person name="Theodoulou F.L."/>
            <person name="Tu H."/>
            <person name="Van de Peer Y."/>
            <person name="Verrier P.J."/>
            <person name="Waters E."/>
            <person name="Wood A."/>
            <person name="Yang L."/>
            <person name="Cove D."/>
            <person name="Cuming A."/>
            <person name="Hasebe M."/>
            <person name="Lucas S."/>
            <person name="Mishler D.B."/>
            <person name="Reski R."/>
            <person name="Grigoriev I."/>
            <person name="Quatrano R.S."/>
            <person name="Boore J.L."/>
        </authorList>
    </citation>
    <scope>NUCLEOTIDE SEQUENCE [LARGE SCALE GENOMIC DNA]</scope>
    <source>
        <strain evidence="16 17">cv. Gransden 2004</strain>
    </source>
</reference>
<dbReference type="GO" id="GO:0046872">
    <property type="term" value="F:metal ion binding"/>
    <property type="evidence" value="ECO:0007669"/>
    <property type="project" value="UniProtKB-KW"/>
</dbReference>
<dbReference type="GO" id="GO:0045275">
    <property type="term" value="C:respiratory chain complex III"/>
    <property type="evidence" value="ECO:0000318"/>
    <property type="project" value="GO_Central"/>
</dbReference>
<evidence type="ECO:0000256" key="9">
    <source>
        <dbReference type="ARBA" id="ARBA00022982"/>
    </source>
</evidence>
<dbReference type="InterPro" id="IPR021157">
    <property type="entry name" value="Cyt_c1_TM_anchor_C"/>
</dbReference>
<dbReference type="GO" id="GO:0005743">
    <property type="term" value="C:mitochondrial inner membrane"/>
    <property type="evidence" value="ECO:0007669"/>
    <property type="project" value="UniProtKB-SubCell"/>
</dbReference>
<dbReference type="EMBL" id="ABEU02000011">
    <property type="status" value="NOT_ANNOTATED_CDS"/>
    <property type="molecule type" value="Genomic_DNA"/>
</dbReference>
<evidence type="ECO:0000256" key="5">
    <source>
        <dbReference type="ARBA" id="ARBA00022660"/>
    </source>
</evidence>
<evidence type="ECO:0000256" key="10">
    <source>
        <dbReference type="ARBA" id="ARBA00022989"/>
    </source>
</evidence>
<dbReference type="EnsemblPlants" id="Pp3c11_17890V3.7">
    <property type="protein sequence ID" value="Pp3c11_17890V3.7"/>
    <property type="gene ID" value="Pp3c11_17890"/>
</dbReference>
<comment type="subcellular location">
    <subcellularLocation>
        <location evidence="1">Mitochondrion inner membrane</location>
    </subcellularLocation>
</comment>
<dbReference type="AlphaFoldDB" id="A0A7I4A739"/>
<dbReference type="PROSITE" id="PS51007">
    <property type="entry name" value="CYTC"/>
    <property type="match status" value="1"/>
</dbReference>
<keyword evidence="5" id="KW-0679">Respiratory chain</keyword>
<name>A0A7I4A739_PHYPA</name>
<feature type="binding site" description="covalent" evidence="14">
    <location>
        <position position="145"/>
    </location>
    <ligand>
        <name>heme c</name>
        <dbReference type="ChEBI" id="CHEBI:61717"/>
    </ligand>
</feature>
<dbReference type="GO" id="GO:0009055">
    <property type="term" value="F:electron transfer activity"/>
    <property type="evidence" value="ECO:0007669"/>
    <property type="project" value="InterPro"/>
</dbReference>
<evidence type="ECO:0000256" key="12">
    <source>
        <dbReference type="ARBA" id="ARBA00023128"/>
    </source>
</evidence>
<organism evidence="16 17">
    <name type="scientific">Physcomitrium patens</name>
    <name type="common">Spreading-leaved earth moss</name>
    <name type="synonym">Physcomitrella patens</name>
    <dbReference type="NCBI Taxonomy" id="3218"/>
    <lineage>
        <taxon>Eukaryota</taxon>
        <taxon>Viridiplantae</taxon>
        <taxon>Streptophyta</taxon>
        <taxon>Embryophyta</taxon>
        <taxon>Bryophyta</taxon>
        <taxon>Bryophytina</taxon>
        <taxon>Bryopsida</taxon>
        <taxon>Funariidae</taxon>
        <taxon>Funariales</taxon>
        <taxon>Funariaceae</taxon>
        <taxon>Physcomitrium</taxon>
    </lineage>
</organism>
<keyword evidence="8" id="KW-0999">Mitochondrion inner membrane</keyword>
<dbReference type="InParanoid" id="A0A7I4A739"/>
<dbReference type="PRINTS" id="PR00603">
    <property type="entry name" value="CYTOCHROMEC1"/>
</dbReference>
<dbReference type="Gene3D" id="1.10.760.10">
    <property type="entry name" value="Cytochrome c-like domain"/>
    <property type="match status" value="1"/>
</dbReference>
<keyword evidence="11 14" id="KW-0408">Iron</keyword>